<accession>A0A3Q0RD05</accession>
<evidence type="ECO:0000256" key="1">
    <source>
        <dbReference type="ARBA" id="ARBA00006349"/>
    </source>
</evidence>
<protein>
    <recommendedName>
        <fullName evidence="4">Heat shock factor binding protein 1b</fullName>
    </recommendedName>
</protein>
<evidence type="ECO:0008006" key="4">
    <source>
        <dbReference type="Google" id="ProtNLM"/>
    </source>
</evidence>
<dbReference type="AlphaFoldDB" id="A0A3Q0RD05"/>
<organism evidence="2 3">
    <name type="scientific">Amphilophus citrinellus</name>
    <name type="common">Midas cichlid</name>
    <name type="synonym">Cichlasoma citrinellum</name>
    <dbReference type="NCBI Taxonomy" id="61819"/>
    <lineage>
        <taxon>Eukaryota</taxon>
        <taxon>Metazoa</taxon>
        <taxon>Chordata</taxon>
        <taxon>Craniata</taxon>
        <taxon>Vertebrata</taxon>
        <taxon>Euteleostomi</taxon>
        <taxon>Actinopterygii</taxon>
        <taxon>Neopterygii</taxon>
        <taxon>Teleostei</taxon>
        <taxon>Neoteleostei</taxon>
        <taxon>Acanthomorphata</taxon>
        <taxon>Ovalentaria</taxon>
        <taxon>Cichlomorphae</taxon>
        <taxon>Cichliformes</taxon>
        <taxon>Cichlidae</taxon>
        <taxon>New World cichlids</taxon>
        <taxon>Cichlasomatinae</taxon>
        <taxon>Heroini</taxon>
        <taxon>Amphilophus</taxon>
    </lineage>
</organism>
<comment type="similarity">
    <text evidence="1">Belongs to the HSBP1 family.</text>
</comment>
<dbReference type="InterPro" id="IPR009643">
    <property type="entry name" value="HS1-bd"/>
</dbReference>
<evidence type="ECO:0000313" key="3">
    <source>
        <dbReference type="Proteomes" id="UP000261340"/>
    </source>
</evidence>
<dbReference type="GeneTree" id="ENSGT00980000199554"/>
<keyword evidence="3" id="KW-1185">Reference proteome</keyword>
<dbReference type="Proteomes" id="UP000261340">
    <property type="component" value="Unplaced"/>
</dbReference>
<dbReference type="GO" id="GO:0003714">
    <property type="term" value="F:transcription corepressor activity"/>
    <property type="evidence" value="ECO:0007669"/>
    <property type="project" value="InterPro"/>
</dbReference>
<reference evidence="2" key="1">
    <citation type="submission" date="2025-08" db="UniProtKB">
        <authorList>
            <consortium name="Ensembl"/>
        </authorList>
    </citation>
    <scope>IDENTIFICATION</scope>
</reference>
<dbReference type="Pfam" id="PF06825">
    <property type="entry name" value="HSBP1"/>
    <property type="match status" value="1"/>
</dbReference>
<evidence type="ECO:0000313" key="2">
    <source>
        <dbReference type="Ensembl" id="ENSACIP00000008032.1"/>
    </source>
</evidence>
<sequence>MTGKPAGRLLPPEPHPVFLQMHTCRLVHFLMLPLDQMGTRINDLEKNVTELMTQAGMEEQPSSK</sequence>
<name>A0A3Q0RD05_AMPCI</name>
<dbReference type="Ensembl" id="ENSACIT00000008270.1">
    <property type="protein sequence ID" value="ENSACIP00000008032.1"/>
    <property type="gene ID" value="ENSACIG00000006308.1"/>
</dbReference>
<dbReference type="STRING" id="61819.ENSACIP00000008032"/>
<proteinExistence type="inferred from homology"/>
<reference evidence="2" key="2">
    <citation type="submission" date="2025-09" db="UniProtKB">
        <authorList>
            <consortium name="Ensembl"/>
        </authorList>
    </citation>
    <scope>IDENTIFICATION</scope>
</reference>